<dbReference type="EMBL" id="JXTC01000131">
    <property type="protein sequence ID" value="PON86500.1"/>
    <property type="molecule type" value="Genomic_DNA"/>
</dbReference>
<keyword evidence="2" id="KW-1185">Reference proteome</keyword>
<comment type="caution">
    <text evidence="1">The sequence shown here is derived from an EMBL/GenBank/DDBJ whole genome shotgun (WGS) entry which is preliminary data.</text>
</comment>
<dbReference type="AlphaFoldDB" id="A0A2P5ELT2"/>
<gene>
    <name evidence="1" type="ORF">TorRG33x02_176940</name>
</gene>
<dbReference type="Proteomes" id="UP000237000">
    <property type="component" value="Unassembled WGS sequence"/>
</dbReference>
<evidence type="ECO:0000313" key="2">
    <source>
        <dbReference type="Proteomes" id="UP000237000"/>
    </source>
</evidence>
<name>A0A2P5ELT2_TREOI</name>
<proteinExistence type="predicted"/>
<dbReference type="InParanoid" id="A0A2P5ELT2"/>
<organism evidence="1 2">
    <name type="scientific">Trema orientale</name>
    <name type="common">Charcoal tree</name>
    <name type="synonym">Celtis orientalis</name>
    <dbReference type="NCBI Taxonomy" id="63057"/>
    <lineage>
        <taxon>Eukaryota</taxon>
        <taxon>Viridiplantae</taxon>
        <taxon>Streptophyta</taxon>
        <taxon>Embryophyta</taxon>
        <taxon>Tracheophyta</taxon>
        <taxon>Spermatophyta</taxon>
        <taxon>Magnoliopsida</taxon>
        <taxon>eudicotyledons</taxon>
        <taxon>Gunneridae</taxon>
        <taxon>Pentapetalae</taxon>
        <taxon>rosids</taxon>
        <taxon>fabids</taxon>
        <taxon>Rosales</taxon>
        <taxon>Cannabaceae</taxon>
        <taxon>Trema</taxon>
    </lineage>
</organism>
<accession>A0A2P5ELT2</accession>
<protein>
    <submittedName>
        <fullName evidence="1">Uncharacterized protein</fullName>
    </submittedName>
</protein>
<sequence>MAIYGDCRLEEPTQGLGRLRWWWGNPPAVEFRRKWRVAELPLRFLFARDDSKPLPELRRRQRGSGWLAGKLNVRRWMSNCYLGGRAEERQEKDDEIVRWRERDM</sequence>
<reference evidence="2" key="1">
    <citation type="submission" date="2016-06" db="EMBL/GenBank/DDBJ databases">
        <title>Parallel loss of symbiosis genes in relatives of nitrogen-fixing non-legume Parasponia.</title>
        <authorList>
            <person name="Van Velzen R."/>
            <person name="Holmer R."/>
            <person name="Bu F."/>
            <person name="Rutten L."/>
            <person name="Van Zeijl A."/>
            <person name="Liu W."/>
            <person name="Santuari L."/>
            <person name="Cao Q."/>
            <person name="Sharma T."/>
            <person name="Shen D."/>
            <person name="Roswanjaya Y."/>
            <person name="Wardhani T."/>
            <person name="Kalhor M.S."/>
            <person name="Jansen J."/>
            <person name="Van den Hoogen J."/>
            <person name="Gungor B."/>
            <person name="Hartog M."/>
            <person name="Hontelez J."/>
            <person name="Verver J."/>
            <person name="Yang W.-C."/>
            <person name="Schijlen E."/>
            <person name="Repin R."/>
            <person name="Schilthuizen M."/>
            <person name="Schranz E."/>
            <person name="Heidstra R."/>
            <person name="Miyata K."/>
            <person name="Fedorova E."/>
            <person name="Kohlen W."/>
            <person name="Bisseling T."/>
            <person name="Smit S."/>
            <person name="Geurts R."/>
        </authorList>
    </citation>
    <scope>NUCLEOTIDE SEQUENCE [LARGE SCALE GENOMIC DNA]</scope>
    <source>
        <strain evidence="2">cv. RG33-2</strain>
    </source>
</reference>
<evidence type="ECO:0000313" key="1">
    <source>
        <dbReference type="EMBL" id="PON86500.1"/>
    </source>
</evidence>